<comment type="similarity">
    <text evidence="5">Belongs to the TIM14 family.</text>
</comment>
<dbReference type="EMBL" id="JAAQPH010000040">
    <property type="protein sequence ID" value="NIA72339.1"/>
    <property type="molecule type" value="Genomic_DNA"/>
</dbReference>
<dbReference type="InterPro" id="IPR036869">
    <property type="entry name" value="J_dom_sf"/>
</dbReference>
<comment type="caution">
    <text evidence="9">The sequence shown here is derived from an EMBL/GenBank/DDBJ whole genome shotgun (WGS) entry which is preliminary data.</text>
</comment>
<protein>
    <submittedName>
        <fullName evidence="9">Molecular chaperone DnaJ</fullName>
    </submittedName>
</protein>
<dbReference type="Proteomes" id="UP000761264">
    <property type="component" value="Unassembled WGS sequence"/>
</dbReference>
<feature type="region of interest" description="Disordered" evidence="6">
    <location>
        <begin position="159"/>
        <end position="186"/>
    </location>
</feature>
<dbReference type="GO" id="GO:0016020">
    <property type="term" value="C:membrane"/>
    <property type="evidence" value="ECO:0007669"/>
    <property type="project" value="UniProtKB-SubCell"/>
</dbReference>
<organism evidence="9 10">
    <name type="scientific">Pelagibius litoralis</name>
    <dbReference type="NCBI Taxonomy" id="374515"/>
    <lineage>
        <taxon>Bacteria</taxon>
        <taxon>Pseudomonadati</taxon>
        <taxon>Pseudomonadota</taxon>
        <taxon>Alphaproteobacteria</taxon>
        <taxon>Rhodospirillales</taxon>
        <taxon>Rhodovibrionaceae</taxon>
        <taxon>Pelagibius</taxon>
    </lineage>
</organism>
<feature type="domain" description="J" evidence="8">
    <location>
        <begin position="190"/>
        <end position="241"/>
    </location>
</feature>
<dbReference type="InterPro" id="IPR001623">
    <property type="entry name" value="DnaJ_domain"/>
</dbReference>
<evidence type="ECO:0000256" key="5">
    <source>
        <dbReference type="ARBA" id="ARBA00038105"/>
    </source>
</evidence>
<dbReference type="PROSITE" id="PS50076">
    <property type="entry name" value="DNAJ_2"/>
    <property type="match status" value="1"/>
</dbReference>
<keyword evidence="4 7" id="KW-0472">Membrane</keyword>
<reference evidence="9" key="1">
    <citation type="submission" date="2020-03" db="EMBL/GenBank/DDBJ databases">
        <title>Genome of Pelagibius litoralis DSM 21314T.</title>
        <authorList>
            <person name="Wang G."/>
        </authorList>
    </citation>
    <scope>NUCLEOTIDE SEQUENCE</scope>
    <source>
        <strain evidence="9">DSM 21314</strain>
    </source>
</reference>
<evidence type="ECO:0000256" key="6">
    <source>
        <dbReference type="SAM" id="MobiDB-lite"/>
    </source>
</evidence>
<evidence type="ECO:0000256" key="1">
    <source>
        <dbReference type="ARBA" id="ARBA00004167"/>
    </source>
</evidence>
<dbReference type="SMART" id="SM00271">
    <property type="entry name" value="DnaJ"/>
    <property type="match status" value="1"/>
</dbReference>
<accession>A0A967F361</accession>
<proteinExistence type="inferred from homology"/>
<sequence length="241" mass="26009">MPYFFLGIALLAAALLAARWFVDAEPKKVATALKIGGGVLLGLVTLALVLAGRISLLMMLYAGLYFLRRTLRAGGRRAQAMNGPSPGQSSEVRTRFLQMVLDHDSGEMDGEVLDGRFMGTWLSQLGPEELLQLLDDYEREDPQSASVLEAYLDRSQAEGWRERAQGGAGAHGGAGGGPESPREGPMSRDEALEILGLQDGATAVQIREAHRRLMQKIHPDHGGSNYLAAKLNEAKDLLLGT</sequence>
<keyword evidence="10" id="KW-1185">Reference proteome</keyword>
<evidence type="ECO:0000313" key="10">
    <source>
        <dbReference type="Proteomes" id="UP000761264"/>
    </source>
</evidence>
<evidence type="ECO:0000256" key="4">
    <source>
        <dbReference type="ARBA" id="ARBA00023136"/>
    </source>
</evidence>
<feature type="compositionally biased region" description="Gly residues" evidence="6">
    <location>
        <begin position="166"/>
        <end position="178"/>
    </location>
</feature>
<feature type="transmembrane region" description="Helical" evidence="7">
    <location>
        <begin position="40"/>
        <end position="67"/>
    </location>
</feature>
<dbReference type="PANTHER" id="PTHR12763">
    <property type="match status" value="1"/>
</dbReference>
<evidence type="ECO:0000313" key="9">
    <source>
        <dbReference type="EMBL" id="NIA72339.1"/>
    </source>
</evidence>
<keyword evidence="3 7" id="KW-1133">Transmembrane helix</keyword>
<evidence type="ECO:0000256" key="7">
    <source>
        <dbReference type="SAM" id="Phobius"/>
    </source>
</evidence>
<dbReference type="AlphaFoldDB" id="A0A967F361"/>
<dbReference type="RefSeq" id="WP_167231549.1">
    <property type="nucleotide sequence ID" value="NZ_JAAQPH010000040.1"/>
</dbReference>
<gene>
    <name evidence="9" type="ORF">HBA54_27490</name>
</gene>
<dbReference type="FunFam" id="1.10.287.110:FF:000001">
    <property type="entry name" value="Import inner membrane translocase subunit tim14"/>
    <property type="match status" value="1"/>
</dbReference>
<keyword evidence="2 7" id="KW-0812">Transmembrane</keyword>
<dbReference type="CDD" id="cd06257">
    <property type="entry name" value="DnaJ"/>
    <property type="match status" value="1"/>
</dbReference>
<evidence type="ECO:0000256" key="3">
    <source>
        <dbReference type="ARBA" id="ARBA00022989"/>
    </source>
</evidence>
<evidence type="ECO:0000256" key="2">
    <source>
        <dbReference type="ARBA" id="ARBA00022692"/>
    </source>
</evidence>
<dbReference type="PANTHER" id="PTHR12763:SF28">
    <property type="entry name" value="GEO10507P1-RELATED"/>
    <property type="match status" value="1"/>
</dbReference>
<evidence type="ECO:0000259" key="8">
    <source>
        <dbReference type="PROSITE" id="PS50076"/>
    </source>
</evidence>
<dbReference type="Gene3D" id="1.10.287.110">
    <property type="entry name" value="DnaJ domain"/>
    <property type="match status" value="1"/>
</dbReference>
<dbReference type="SUPFAM" id="SSF46565">
    <property type="entry name" value="Chaperone J-domain"/>
    <property type="match status" value="1"/>
</dbReference>
<comment type="subcellular location">
    <subcellularLocation>
        <location evidence="1">Membrane</location>
        <topology evidence="1">Single-pass membrane protein</topology>
    </subcellularLocation>
</comment>
<name>A0A967F361_9PROT</name>